<sequence length="108" mass="12337">MALPLTFMDRELTDSVVVGPDGGVYYTLSSMSGLRGRKITTITAASGFVGIINGRRHLFVLNGVEQKWDHIRIKFGGIFSLQREWNWMRDPTLKHHQLNKELLVHIFV</sequence>
<dbReference type="EMBL" id="JARKIB010000033">
    <property type="protein sequence ID" value="KAJ7762257.1"/>
    <property type="molecule type" value="Genomic_DNA"/>
</dbReference>
<name>A0AAD7JCX7_9AGAR</name>
<evidence type="ECO:0000313" key="2">
    <source>
        <dbReference type="Proteomes" id="UP001215598"/>
    </source>
</evidence>
<accession>A0AAD7JCX7</accession>
<proteinExistence type="predicted"/>
<protein>
    <submittedName>
        <fullName evidence="1">Uncharacterized protein</fullName>
    </submittedName>
</protein>
<organism evidence="1 2">
    <name type="scientific">Mycena metata</name>
    <dbReference type="NCBI Taxonomy" id="1033252"/>
    <lineage>
        <taxon>Eukaryota</taxon>
        <taxon>Fungi</taxon>
        <taxon>Dikarya</taxon>
        <taxon>Basidiomycota</taxon>
        <taxon>Agaricomycotina</taxon>
        <taxon>Agaricomycetes</taxon>
        <taxon>Agaricomycetidae</taxon>
        <taxon>Agaricales</taxon>
        <taxon>Marasmiineae</taxon>
        <taxon>Mycenaceae</taxon>
        <taxon>Mycena</taxon>
    </lineage>
</organism>
<evidence type="ECO:0000313" key="1">
    <source>
        <dbReference type="EMBL" id="KAJ7762257.1"/>
    </source>
</evidence>
<dbReference type="Proteomes" id="UP001215598">
    <property type="component" value="Unassembled WGS sequence"/>
</dbReference>
<comment type="caution">
    <text evidence="1">The sequence shown here is derived from an EMBL/GenBank/DDBJ whole genome shotgun (WGS) entry which is preliminary data.</text>
</comment>
<gene>
    <name evidence="1" type="ORF">B0H16DRAFT_1808880</name>
</gene>
<keyword evidence="2" id="KW-1185">Reference proteome</keyword>
<dbReference type="AlphaFoldDB" id="A0AAD7JCX7"/>
<reference evidence="1" key="1">
    <citation type="submission" date="2023-03" db="EMBL/GenBank/DDBJ databases">
        <title>Massive genome expansion in bonnet fungi (Mycena s.s.) driven by repeated elements and novel gene families across ecological guilds.</title>
        <authorList>
            <consortium name="Lawrence Berkeley National Laboratory"/>
            <person name="Harder C.B."/>
            <person name="Miyauchi S."/>
            <person name="Viragh M."/>
            <person name="Kuo A."/>
            <person name="Thoen E."/>
            <person name="Andreopoulos B."/>
            <person name="Lu D."/>
            <person name="Skrede I."/>
            <person name="Drula E."/>
            <person name="Henrissat B."/>
            <person name="Morin E."/>
            <person name="Kohler A."/>
            <person name="Barry K."/>
            <person name="LaButti K."/>
            <person name="Morin E."/>
            <person name="Salamov A."/>
            <person name="Lipzen A."/>
            <person name="Mereny Z."/>
            <person name="Hegedus B."/>
            <person name="Baldrian P."/>
            <person name="Stursova M."/>
            <person name="Weitz H."/>
            <person name="Taylor A."/>
            <person name="Grigoriev I.V."/>
            <person name="Nagy L.G."/>
            <person name="Martin F."/>
            <person name="Kauserud H."/>
        </authorList>
    </citation>
    <scope>NUCLEOTIDE SEQUENCE</scope>
    <source>
        <strain evidence="1">CBHHK182m</strain>
    </source>
</reference>